<dbReference type="InParanoid" id="A0A7R8UMN6"/>
<proteinExistence type="predicted"/>
<name>A0A7R8UMN6_HERIL</name>
<accession>A0A7R8UMN6</accession>
<evidence type="ECO:0000313" key="1">
    <source>
        <dbReference type="EMBL" id="CAD7083636.1"/>
    </source>
</evidence>
<keyword evidence="2" id="KW-1185">Reference proteome</keyword>
<dbReference type="EMBL" id="LR899010">
    <property type="protein sequence ID" value="CAD7083636.1"/>
    <property type="molecule type" value="Genomic_DNA"/>
</dbReference>
<protein>
    <submittedName>
        <fullName evidence="1">Uncharacterized protein</fullName>
    </submittedName>
</protein>
<evidence type="ECO:0000313" key="2">
    <source>
        <dbReference type="Proteomes" id="UP000594454"/>
    </source>
</evidence>
<dbReference type="OrthoDB" id="8052122at2759"/>
<organism evidence="1 2">
    <name type="scientific">Hermetia illucens</name>
    <name type="common">Black soldier fly</name>
    <dbReference type="NCBI Taxonomy" id="343691"/>
    <lineage>
        <taxon>Eukaryota</taxon>
        <taxon>Metazoa</taxon>
        <taxon>Ecdysozoa</taxon>
        <taxon>Arthropoda</taxon>
        <taxon>Hexapoda</taxon>
        <taxon>Insecta</taxon>
        <taxon>Pterygota</taxon>
        <taxon>Neoptera</taxon>
        <taxon>Endopterygota</taxon>
        <taxon>Diptera</taxon>
        <taxon>Brachycera</taxon>
        <taxon>Stratiomyomorpha</taxon>
        <taxon>Stratiomyidae</taxon>
        <taxon>Hermetiinae</taxon>
        <taxon>Hermetia</taxon>
    </lineage>
</organism>
<dbReference type="AlphaFoldDB" id="A0A7R8UMN6"/>
<gene>
    <name evidence="1" type="ORF">HERILL_LOCUS6583</name>
</gene>
<dbReference type="Proteomes" id="UP000594454">
    <property type="component" value="Chromosome 2"/>
</dbReference>
<sequence>MDPMKHFGNIKENVEREDLARRHYPKRWGFLSGKDIYKFYNQTEVNAKIAASNLQGQCPYQYTGHGDSYFVSKDMYNILLATCRCGRPKSNLHLIKCYQKIESKCGEKSLLNLPNTIPNSTEADTMLTHKIPETTAGMIGWLPSRYSAWERTTYYVSPKCTMPGYKINDHPYSTIFIG</sequence>
<reference evidence="1 2" key="1">
    <citation type="submission" date="2020-11" db="EMBL/GenBank/DDBJ databases">
        <authorList>
            <person name="Wallbank WR R."/>
            <person name="Pardo Diaz C."/>
            <person name="Kozak K."/>
            <person name="Martin S."/>
            <person name="Jiggins C."/>
            <person name="Moest M."/>
            <person name="Warren A I."/>
            <person name="Generalovic N T."/>
            <person name="Byers J.R.P. K."/>
            <person name="Montejo-Kovacevich G."/>
            <person name="Yen C E."/>
        </authorList>
    </citation>
    <scope>NUCLEOTIDE SEQUENCE [LARGE SCALE GENOMIC DNA]</scope>
</reference>
<dbReference type="OMA" id="VSPRYTM"/>